<evidence type="ECO:0000313" key="1">
    <source>
        <dbReference type="EMBL" id="TKR62998.1"/>
    </source>
</evidence>
<name>A0A4U5M2N5_STECR</name>
<reference evidence="1 2" key="1">
    <citation type="journal article" date="2015" name="Genome Biol.">
        <title>Comparative genomics of Steinernema reveals deeply conserved gene regulatory networks.</title>
        <authorList>
            <person name="Dillman A.R."/>
            <person name="Macchietto M."/>
            <person name="Porter C.F."/>
            <person name="Rogers A."/>
            <person name="Williams B."/>
            <person name="Antoshechkin I."/>
            <person name="Lee M.M."/>
            <person name="Goodwin Z."/>
            <person name="Lu X."/>
            <person name="Lewis E.E."/>
            <person name="Goodrich-Blair H."/>
            <person name="Stock S.P."/>
            <person name="Adams B.J."/>
            <person name="Sternberg P.W."/>
            <person name="Mortazavi A."/>
        </authorList>
    </citation>
    <scope>NUCLEOTIDE SEQUENCE [LARGE SCALE GENOMIC DNA]</scope>
    <source>
        <strain evidence="1 2">ALL</strain>
    </source>
</reference>
<dbReference type="EMBL" id="AZBU02000010">
    <property type="protein sequence ID" value="TKR62998.1"/>
    <property type="molecule type" value="Genomic_DNA"/>
</dbReference>
<comment type="caution">
    <text evidence="1">The sequence shown here is derived from an EMBL/GenBank/DDBJ whole genome shotgun (WGS) entry which is preliminary data.</text>
</comment>
<dbReference type="AlphaFoldDB" id="A0A4U5M2N5"/>
<evidence type="ECO:0000313" key="2">
    <source>
        <dbReference type="Proteomes" id="UP000298663"/>
    </source>
</evidence>
<proteinExistence type="predicted"/>
<dbReference type="Proteomes" id="UP000298663">
    <property type="component" value="Unassembled WGS sequence"/>
</dbReference>
<keyword evidence="2" id="KW-1185">Reference proteome</keyword>
<reference evidence="1 2" key="2">
    <citation type="journal article" date="2019" name="G3 (Bethesda)">
        <title>Hybrid Assembly of the Genome of the Entomopathogenic Nematode Steinernema carpocapsae Identifies the X-Chromosome.</title>
        <authorList>
            <person name="Serra L."/>
            <person name="Macchietto M."/>
            <person name="Macias-Munoz A."/>
            <person name="McGill C.J."/>
            <person name="Rodriguez I.M."/>
            <person name="Rodriguez B."/>
            <person name="Murad R."/>
            <person name="Mortazavi A."/>
        </authorList>
    </citation>
    <scope>NUCLEOTIDE SEQUENCE [LARGE SCALE GENOMIC DNA]</scope>
    <source>
        <strain evidence="1 2">ALL</strain>
    </source>
</reference>
<organism evidence="1 2">
    <name type="scientific">Steinernema carpocapsae</name>
    <name type="common">Entomopathogenic nematode</name>
    <dbReference type="NCBI Taxonomy" id="34508"/>
    <lineage>
        <taxon>Eukaryota</taxon>
        <taxon>Metazoa</taxon>
        <taxon>Ecdysozoa</taxon>
        <taxon>Nematoda</taxon>
        <taxon>Chromadorea</taxon>
        <taxon>Rhabditida</taxon>
        <taxon>Tylenchina</taxon>
        <taxon>Panagrolaimomorpha</taxon>
        <taxon>Strongyloidoidea</taxon>
        <taxon>Steinernematidae</taxon>
        <taxon>Steinernema</taxon>
    </lineage>
</organism>
<protein>
    <submittedName>
        <fullName evidence="1">Uncharacterized protein</fullName>
    </submittedName>
</protein>
<accession>A0A4U5M2N5</accession>
<gene>
    <name evidence="1" type="ORF">L596_026887</name>
</gene>
<sequence>MGTDGGLNIGGLLNDFTGTIEGVVGGLPLLADSSTLLSPSSSASLSNVVLKLVFGLVGGLPIVGNVTKSVVLESDRADRSGLLRVKPTCEGRQQRLRDTTDV</sequence>